<accession>A0AAD8ZXX0</accession>
<dbReference type="PANTHER" id="PTHR33064:SF37">
    <property type="entry name" value="RIBONUCLEASE H"/>
    <property type="match status" value="1"/>
</dbReference>
<evidence type="ECO:0000256" key="2">
    <source>
        <dbReference type="ARBA" id="ARBA00012180"/>
    </source>
</evidence>
<dbReference type="InterPro" id="IPR043128">
    <property type="entry name" value="Rev_trsase/Diguanyl_cyclase"/>
</dbReference>
<evidence type="ECO:0000313" key="5">
    <source>
        <dbReference type="Proteomes" id="UP001239994"/>
    </source>
</evidence>
<dbReference type="Proteomes" id="UP001239994">
    <property type="component" value="Unassembled WGS sequence"/>
</dbReference>
<dbReference type="SUPFAM" id="SSF56672">
    <property type="entry name" value="DNA/RNA polymerases"/>
    <property type="match status" value="1"/>
</dbReference>
<dbReference type="GO" id="GO:0004523">
    <property type="term" value="F:RNA-DNA hybrid ribonuclease activity"/>
    <property type="evidence" value="ECO:0007669"/>
    <property type="project" value="UniProtKB-EC"/>
</dbReference>
<protein>
    <recommendedName>
        <fullName evidence="2">ribonuclease H</fullName>
        <ecNumber evidence="2">3.1.26.4</ecNumber>
    </recommendedName>
</protein>
<name>A0AAD8ZXX0_9TELE</name>
<dbReference type="PANTHER" id="PTHR33064">
    <property type="entry name" value="POL PROTEIN"/>
    <property type="match status" value="1"/>
</dbReference>
<comment type="caution">
    <text evidence="4">The sequence shown here is derived from an EMBL/GenBank/DDBJ whole genome shotgun (WGS) entry which is preliminary data.</text>
</comment>
<proteinExistence type="inferred from homology"/>
<evidence type="ECO:0000256" key="1">
    <source>
        <dbReference type="ARBA" id="ARBA00010879"/>
    </source>
</evidence>
<dbReference type="Pfam" id="PF17919">
    <property type="entry name" value="RT_RNaseH_2"/>
    <property type="match status" value="1"/>
</dbReference>
<dbReference type="EC" id="3.1.26.4" evidence="2"/>
<evidence type="ECO:0000259" key="3">
    <source>
        <dbReference type="PROSITE" id="PS50878"/>
    </source>
</evidence>
<gene>
    <name evidence="4" type="ORF">P4O66_000178</name>
</gene>
<dbReference type="EMBL" id="JAROKS010000001">
    <property type="protein sequence ID" value="KAK1806303.1"/>
    <property type="molecule type" value="Genomic_DNA"/>
</dbReference>
<dbReference type="PROSITE" id="PS50878">
    <property type="entry name" value="RT_POL"/>
    <property type="match status" value="1"/>
</dbReference>
<evidence type="ECO:0000313" key="4">
    <source>
        <dbReference type="EMBL" id="KAK1806303.1"/>
    </source>
</evidence>
<comment type="similarity">
    <text evidence="1">Belongs to the beta type-B retroviral polymerase family. HERV class-II K(HML-2) pol subfamily.</text>
</comment>
<sequence length="601" mass="66809">MDYPIWVKQYPHKPEAEWGIRDTIAGLIHAGVLEPSISEWNTPILPVEKKGTGKYRMAHDLRAVNEVLLTPTIPVPNSYVALTSLLPDQSWFTCIDLANAFFCVLLDESCQDMTSFTYKGQQLRYTRLPQDFALSPGIFNQVLWNALEDCKLPPNVTLIQYVDNLLVAGNYAESCLKATENVLMHLWRQKLQVAQKQVRFLGEVVSQNATGLSPSHRVTILHHPKPEKVRDMLSFLRLTGYSRHYIPDYVGHTQALRDMVKVQGMRNLSATLEWTGEGETAFIRLKQLLAQAVDLASPDYTRPFFLDVSETAGTVNGVLFQKKGERVLVHVSTQLENMEKRHPTCTQHAAGVAKAIQKTAHLVMGYPITGPERVAIIKCRGHDDGDTVIAWGNRAADEAAKKVTGYKAEHNMVCAEVEMEPLPKGERLREVQEQASPEEKTTWHQKGARIEDGVWQGPGGKPALPPGLRPQVLEEAHGMGHVGIRQMLRNLESWCHPYLKEMLNMGPGHEAGAAEDYVPDDTVVPHEGSPPVHPDAGDGLTGWVKSTMHQAHGLDKAADTGLLSRTTALSKEAAVKIQKDRQTELVSHTATIQTQGNLLDY</sequence>
<organism evidence="4 5">
    <name type="scientific">Electrophorus voltai</name>
    <dbReference type="NCBI Taxonomy" id="2609070"/>
    <lineage>
        <taxon>Eukaryota</taxon>
        <taxon>Metazoa</taxon>
        <taxon>Chordata</taxon>
        <taxon>Craniata</taxon>
        <taxon>Vertebrata</taxon>
        <taxon>Euteleostomi</taxon>
        <taxon>Actinopterygii</taxon>
        <taxon>Neopterygii</taxon>
        <taxon>Teleostei</taxon>
        <taxon>Ostariophysi</taxon>
        <taxon>Gymnotiformes</taxon>
        <taxon>Gymnotoidei</taxon>
        <taxon>Gymnotidae</taxon>
        <taxon>Electrophorus</taxon>
    </lineage>
</organism>
<dbReference type="Gene3D" id="3.30.70.270">
    <property type="match status" value="2"/>
</dbReference>
<dbReference type="Pfam" id="PF00078">
    <property type="entry name" value="RVT_1"/>
    <property type="match status" value="1"/>
</dbReference>
<reference evidence="4" key="1">
    <citation type="submission" date="2023-03" db="EMBL/GenBank/DDBJ databases">
        <title>Electrophorus voltai genome.</title>
        <authorList>
            <person name="Bian C."/>
        </authorList>
    </citation>
    <scope>NUCLEOTIDE SEQUENCE</scope>
    <source>
        <strain evidence="4">CB-2022</strain>
        <tissue evidence="4">Muscle</tissue>
    </source>
</reference>
<dbReference type="AlphaFoldDB" id="A0AAD8ZXX0"/>
<dbReference type="InterPro" id="IPR041577">
    <property type="entry name" value="RT_RNaseH_2"/>
</dbReference>
<dbReference type="Gene3D" id="3.10.20.370">
    <property type="match status" value="1"/>
</dbReference>
<dbReference type="InterPro" id="IPR000477">
    <property type="entry name" value="RT_dom"/>
</dbReference>
<dbReference type="InterPro" id="IPR051320">
    <property type="entry name" value="Viral_Replic_Matur_Polypro"/>
</dbReference>
<feature type="domain" description="Reverse transcriptase" evidence="3">
    <location>
        <begin position="1"/>
        <end position="240"/>
    </location>
</feature>
<keyword evidence="5" id="KW-1185">Reference proteome</keyword>
<dbReference type="Gene3D" id="3.10.10.10">
    <property type="entry name" value="HIV Type 1 Reverse Transcriptase, subunit A, domain 1"/>
    <property type="match status" value="1"/>
</dbReference>
<dbReference type="InterPro" id="IPR043502">
    <property type="entry name" value="DNA/RNA_pol_sf"/>
</dbReference>